<name>A0ACB8YW49_CICIN</name>
<dbReference type="Proteomes" id="UP001055811">
    <property type="component" value="Linkage Group LG09"/>
</dbReference>
<evidence type="ECO:0000313" key="2">
    <source>
        <dbReference type="Proteomes" id="UP001055811"/>
    </source>
</evidence>
<proteinExistence type="predicted"/>
<keyword evidence="2" id="KW-1185">Reference proteome</keyword>
<reference evidence="2" key="1">
    <citation type="journal article" date="2022" name="Mol. Ecol. Resour.">
        <title>The genomes of chicory, endive, great burdock and yacon provide insights into Asteraceae palaeo-polyploidization history and plant inulin production.</title>
        <authorList>
            <person name="Fan W."/>
            <person name="Wang S."/>
            <person name="Wang H."/>
            <person name="Wang A."/>
            <person name="Jiang F."/>
            <person name="Liu H."/>
            <person name="Zhao H."/>
            <person name="Xu D."/>
            <person name="Zhang Y."/>
        </authorList>
    </citation>
    <scope>NUCLEOTIDE SEQUENCE [LARGE SCALE GENOMIC DNA]</scope>
    <source>
        <strain evidence="2">cv. Punajuju</strain>
    </source>
</reference>
<sequence>MAVQAQYPSNVLLLNRGVVEGANDDCSLQLQSQPGGITGTSSRFVDDPFTNHILFSDFPVDSGGVNPRKRREIDMNQLMSILHQQQFHNQIVDVTQHRSRNVDVSTGLRLASNDQQQLQQHSLSSPSSVLSLLPEDLSTQINRQRDEIEHFLNAQGEELRRTLANKRQMHYCSLLRAAEESVSRRMKDKDVEAEKAARRNAELEARAAHLSAESQVWQARARAQEVEAAALQSQLQQAIVSGRRGGCCVAQGEDVGERYAAGDAEDAESAYIDPERVVLASGPGCKACGKRVASVVLLPCRHLCVCTECDGVVSACPLCLSFRSSSIEVYMS</sequence>
<dbReference type="EMBL" id="CM042017">
    <property type="protein sequence ID" value="KAI3689599.1"/>
    <property type="molecule type" value="Genomic_DNA"/>
</dbReference>
<organism evidence="1 2">
    <name type="scientific">Cichorium intybus</name>
    <name type="common">Chicory</name>
    <dbReference type="NCBI Taxonomy" id="13427"/>
    <lineage>
        <taxon>Eukaryota</taxon>
        <taxon>Viridiplantae</taxon>
        <taxon>Streptophyta</taxon>
        <taxon>Embryophyta</taxon>
        <taxon>Tracheophyta</taxon>
        <taxon>Spermatophyta</taxon>
        <taxon>Magnoliopsida</taxon>
        <taxon>eudicotyledons</taxon>
        <taxon>Gunneridae</taxon>
        <taxon>Pentapetalae</taxon>
        <taxon>asterids</taxon>
        <taxon>campanulids</taxon>
        <taxon>Asterales</taxon>
        <taxon>Asteraceae</taxon>
        <taxon>Cichorioideae</taxon>
        <taxon>Cichorieae</taxon>
        <taxon>Cichoriinae</taxon>
        <taxon>Cichorium</taxon>
    </lineage>
</organism>
<reference evidence="1 2" key="2">
    <citation type="journal article" date="2022" name="Mol. Ecol. Resour.">
        <title>The genomes of chicory, endive, great burdock and yacon provide insights into Asteraceae paleo-polyploidization history and plant inulin production.</title>
        <authorList>
            <person name="Fan W."/>
            <person name="Wang S."/>
            <person name="Wang H."/>
            <person name="Wang A."/>
            <person name="Jiang F."/>
            <person name="Liu H."/>
            <person name="Zhao H."/>
            <person name="Xu D."/>
            <person name="Zhang Y."/>
        </authorList>
    </citation>
    <scope>NUCLEOTIDE SEQUENCE [LARGE SCALE GENOMIC DNA]</scope>
    <source>
        <strain evidence="2">cv. Punajuju</strain>
        <tissue evidence="1">Leaves</tissue>
    </source>
</reference>
<protein>
    <submittedName>
        <fullName evidence="1">Uncharacterized protein</fullName>
    </submittedName>
</protein>
<evidence type="ECO:0000313" key="1">
    <source>
        <dbReference type="EMBL" id="KAI3689599.1"/>
    </source>
</evidence>
<comment type="caution">
    <text evidence="1">The sequence shown here is derived from an EMBL/GenBank/DDBJ whole genome shotgun (WGS) entry which is preliminary data.</text>
</comment>
<gene>
    <name evidence="1" type="ORF">L2E82_47562</name>
</gene>
<accession>A0ACB8YW49</accession>